<protein>
    <submittedName>
        <fullName evidence="2">Uncharacterized protein</fullName>
    </submittedName>
</protein>
<feature type="non-terminal residue" evidence="2">
    <location>
        <position position="1"/>
    </location>
</feature>
<feature type="compositionally biased region" description="Polar residues" evidence="1">
    <location>
        <begin position="170"/>
        <end position="184"/>
    </location>
</feature>
<feature type="compositionally biased region" description="Polar residues" evidence="1">
    <location>
        <begin position="94"/>
        <end position="112"/>
    </location>
</feature>
<accession>A0AAD4D920</accession>
<feature type="compositionally biased region" description="Polar residues" evidence="1">
    <location>
        <begin position="233"/>
        <end position="243"/>
    </location>
</feature>
<evidence type="ECO:0000313" key="2">
    <source>
        <dbReference type="EMBL" id="KAG0271929.1"/>
    </source>
</evidence>
<evidence type="ECO:0000256" key="1">
    <source>
        <dbReference type="SAM" id="MobiDB-lite"/>
    </source>
</evidence>
<keyword evidence="3" id="KW-1185">Reference proteome</keyword>
<dbReference type="EMBL" id="JAAAIL010001029">
    <property type="protein sequence ID" value="KAG0271929.1"/>
    <property type="molecule type" value="Genomic_DNA"/>
</dbReference>
<organism evidence="2 3">
    <name type="scientific">Linnemannia exigua</name>
    <dbReference type="NCBI Taxonomy" id="604196"/>
    <lineage>
        <taxon>Eukaryota</taxon>
        <taxon>Fungi</taxon>
        <taxon>Fungi incertae sedis</taxon>
        <taxon>Mucoromycota</taxon>
        <taxon>Mortierellomycotina</taxon>
        <taxon>Mortierellomycetes</taxon>
        <taxon>Mortierellales</taxon>
        <taxon>Mortierellaceae</taxon>
        <taxon>Linnemannia</taxon>
    </lineage>
</organism>
<evidence type="ECO:0000313" key="3">
    <source>
        <dbReference type="Proteomes" id="UP001194580"/>
    </source>
</evidence>
<reference evidence="2" key="1">
    <citation type="journal article" date="2020" name="Fungal Divers.">
        <title>Resolving the Mortierellaceae phylogeny through synthesis of multi-gene phylogenetics and phylogenomics.</title>
        <authorList>
            <person name="Vandepol N."/>
            <person name="Liber J."/>
            <person name="Desiro A."/>
            <person name="Na H."/>
            <person name="Kennedy M."/>
            <person name="Barry K."/>
            <person name="Grigoriev I.V."/>
            <person name="Miller A.N."/>
            <person name="O'Donnell K."/>
            <person name="Stajich J.E."/>
            <person name="Bonito G."/>
        </authorList>
    </citation>
    <scope>NUCLEOTIDE SEQUENCE</scope>
    <source>
        <strain evidence="2">NRRL 28262</strain>
    </source>
</reference>
<sequence length="290" mass="31407">STSSSSIARLDGINNGGPQLSPPLGPGPGSNPRVSGHYEYNHYPLRTPSRTNMHGGGPPLSPNGNFVNRSTSRMSSASVPYAPDGLPLFPPRPTSQYQHANYQPHVGQQQYYSAPRSPPLSHHMGGGGRPNSYYSPRLGPQQQQQHLPYQQQQHQQQQRYLLPHQQQHQMNSGPMSPMTSSSITAYDDENGTQSPQKHVSNESFEKYQTYEEIYVHPPYQQSEVTGAAPQALVENNSKSSNDATAAPTAEGNGEPADLATLTPIVPRNATSSPPPLPLSTKPSIGQLSVS</sequence>
<feature type="compositionally biased region" description="Low complexity" evidence="1">
    <location>
        <begin position="136"/>
        <end position="169"/>
    </location>
</feature>
<comment type="caution">
    <text evidence="2">The sequence shown here is derived from an EMBL/GenBank/DDBJ whole genome shotgun (WGS) entry which is preliminary data.</text>
</comment>
<feature type="region of interest" description="Disordered" evidence="1">
    <location>
        <begin position="1"/>
        <end position="202"/>
    </location>
</feature>
<dbReference type="Proteomes" id="UP001194580">
    <property type="component" value="Unassembled WGS sequence"/>
</dbReference>
<feature type="region of interest" description="Disordered" evidence="1">
    <location>
        <begin position="220"/>
        <end position="290"/>
    </location>
</feature>
<dbReference type="AlphaFoldDB" id="A0AAD4D920"/>
<name>A0AAD4D920_9FUNG</name>
<gene>
    <name evidence="2" type="ORF">BGZ95_000192</name>
</gene>
<proteinExistence type="predicted"/>
<feature type="compositionally biased region" description="Polar residues" evidence="1">
    <location>
        <begin position="62"/>
        <end position="78"/>
    </location>
</feature>